<dbReference type="PANTHER" id="PTHR36453:SF1">
    <property type="entry name" value="RIGHT HANDED BETA HELIX DOMAIN-CONTAINING PROTEIN"/>
    <property type="match status" value="1"/>
</dbReference>
<proteinExistence type="predicted"/>
<dbReference type="OrthoDB" id="9808066at2"/>
<evidence type="ECO:0000259" key="1">
    <source>
        <dbReference type="Pfam" id="PF13229"/>
    </source>
</evidence>
<dbReference type="PANTHER" id="PTHR36453">
    <property type="entry name" value="SECRETED PROTEIN-RELATED"/>
    <property type="match status" value="1"/>
</dbReference>
<dbReference type="InterPro" id="IPR012334">
    <property type="entry name" value="Pectin_lyas_fold"/>
</dbReference>
<feature type="domain" description="Right handed beta helix" evidence="1">
    <location>
        <begin position="338"/>
        <end position="470"/>
    </location>
</feature>
<sequence length="614" mass="69517">MIFMEKLLANKLTHFLFLFFLFYLNVNNLLNAQDSIYLSNTGNDLNSGSIRYPLKTLSKAIIVSRKNNVKHIYIRGGKYYGVSVILTSKDSGLYISNYKGEKVVLSGSVLSDSLYKSGKFIVQKLQGTRNRSWDFRMLLVNGSPRMLAHISDTLSFKNIWNIKAKPATEGFWEKKPSVEALSNLLYSGFDLNDIDINNAEVMIPHRWDETYSAFVNLDTVKKVAVLAYPALQPLGSYGADSLSRGKYLIWNVKQGMLGPGNWYLDRLNEKLYYWPYPNEKLDNLILEIPRYRAIFNFQAGCSNIIIQGLDIKGCTNVLQNELFAGYGIDATVMGDSINNIVIKNCSINNSGGSGINLKGSNIHIVNSNFFDLHGGGIYLKGNYNTVDHCKIENVGNFFRSSVAIAASGKKNRFINNYISNVPYSGICGIGDSSLIDNNIIYNAMQVLSDGAFIYEGLHSMVKIQNNLLVDTDSSKVKKFRLGIYFDEKSLSCYVNNNITFNIGVPVHCHLARNIHYFQNNFLSDNEQRLSFRNSEEIFFNKNLFIIKGKLRPYIYPENSFSMIINNFIDNTIFYSSKDLVDNFLIKLSNNNSISQQDATILDSKIRKIVYINKN</sequence>
<dbReference type="InterPro" id="IPR011050">
    <property type="entry name" value="Pectin_lyase_fold/virulence"/>
</dbReference>
<evidence type="ECO:0000313" key="2">
    <source>
        <dbReference type="EMBL" id="PQA52737.1"/>
    </source>
</evidence>
<dbReference type="Proteomes" id="UP000239590">
    <property type="component" value="Unassembled WGS sequence"/>
</dbReference>
<dbReference type="EMBL" id="PTRA01000013">
    <property type="protein sequence ID" value="PQA52737.1"/>
    <property type="molecule type" value="Genomic_DNA"/>
</dbReference>
<organism evidence="2 3">
    <name type="scientific">Siphonobacter curvatus</name>
    <dbReference type="NCBI Taxonomy" id="2094562"/>
    <lineage>
        <taxon>Bacteria</taxon>
        <taxon>Pseudomonadati</taxon>
        <taxon>Bacteroidota</taxon>
        <taxon>Cytophagia</taxon>
        <taxon>Cytophagales</taxon>
        <taxon>Cytophagaceae</taxon>
        <taxon>Siphonobacter</taxon>
    </lineage>
</organism>
<dbReference type="SUPFAM" id="SSF51126">
    <property type="entry name" value="Pectin lyase-like"/>
    <property type="match status" value="1"/>
</dbReference>
<dbReference type="Gene3D" id="2.160.20.10">
    <property type="entry name" value="Single-stranded right-handed beta-helix, Pectin lyase-like"/>
    <property type="match status" value="2"/>
</dbReference>
<keyword evidence="3" id="KW-1185">Reference proteome</keyword>
<name>A0A2S7IEH8_9BACT</name>
<protein>
    <recommendedName>
        <fullName evidence="1">Right handed beta helix domain-containing protein</fullName>
    </recommendedName>
</protein>
<comment type="caution">
    <text evidence="2">The sequence shown here is derived from an EMBL/GenBank/DDBJ whole genome shotgun (WGS) entry which is preliminary data.</text>
</comment>
<accession>A0A2S7IEH8</accession>
<dbReference type="SMART" id="SM00710">
    <property type="entry name" value="PbH1"/>
    <property type="match status" value="5"/>
</dbReference>
<dbReference type="InterPro" id="IPR006626">
    <property type="entry name" value="PbH1"/>
</dbReference>
<dbReference type="AlphaFoldDB" id="A0A2S7IEH8"/>
<evidence type="ECO:0000313" key="3">
    <source>
        <dbReference type="Proteomes" id="UP000239590"/>
    </source>
</evidence>
<reference evidence="3" key="1">
    <citation type="submission" date="2018-02" db="EMBL/GenBank/DDBJ databases">
        <title>Genome sequencing of Solimonas sp. HR-BB.</title>
        <authorList>
            <person name="Lee Y."/>
            <person name="Jeon C.O."/>
        </authorList>
    </citation>
    <scope>NUCLEOTIDE SEQUENCE [LARGE SCALE GENOMIC DNA]</scope>
    <source>
        <strain evidence="3">HR-U</strain>
    </source>
</reference>
<dbReference type="InterPro" id="IPR039448">
    <property type="entry name" value="Beta_helix"/>
</dbReference>
<gene>
    <name evidence="2" type="ORF">C5O19_25725</name>
</gene>
<dbReference type="Pfam" id="PF13229">
    <property type="entry name" value="Beta_helix"/>
    <property type="match status" value="1"/>
</dbReference>